<evidence type="ECO:0000256" key="1">
    <source>
        <dbReference type="ARBA" id="ARBA00001275"/>
    </source>
</evidence>
<evidence type="ECO:0000313" key="13">
    <source>
        <dbReference type="Proteomes" id="UP000279259"/>
    </source>
</evidence>
<evidence type="ECO:0000256" key="7">
    <source>
        <dbReference type="ARBA" id="ARBA00022898"/>
    </source>
</evidence>
<dbReference type="GO" id="GO:0005980">
    <property type="term" value="P:glycogen catabolic process"/>
    <property type="evidence" value="ECO:0007669"/>
    <property type="project" value="TreeGrafter"/>
</dbReference>
<dbReference type="Gene3D" id="3.40.50.2000">
    <property type="entry name" value="Glycogen Phosphorylase B"/>
    <property type="match status" value="2"/>
</dbReference>
<dbReference type="GO" id="GO:0005737">
    <property type="term" value="C:cytoplasm"/>
    <property type="evidence" value="ECO:0007669"/>
    <property type="project" value="TreeGrafter"/>
</dbReference>
<dbReference type="InterPro" id="IPR011833">
    <property type="entry name" value="Glycg_phsphrylas"/>
</dbReference>
<dbReference type="PANTHER" id="PTHR11468:SF3">
    <property type="entry name" value="GLYCOGEN PHOSPHORYLASE, LIVER FORM"/>
    <property type="match status" value="1"/>
</dbReference>
<evidence type="ECO:0000256" key="9">
    <source>
        <dbReference type="PIRSR" id="PIRSR000460-1"/>
    </source>
</evidence>
<sequence>MSALTKDNVDKLPDAVSTSPRTPSAHHQPTLSRRSSVSAGGVAGQPHSYGPSHNVDVSQIGKPVHTPRKERPSHQRSLTGSYFPTQRGVVGMEHEWPIGDETTWKTALDANDVDPEDAQGVANTVVHHITTSLARQAGNMDTLAAYQATALSVRDQLIKRWNETTTYHTSRAPKRIYYLSIEWLIGRSLDNAVLNLGMRNTYEDATRKLGFNFEDLLNEERDAALGNGGLGRLAACYIDSMATLCLPGWGYGLRYNYGIFKQLLSSTGEQLEAPDPWLDRENPWEIPRLDVAYPIRFYGHVESVPNSDKAVWQGGMECLAVAYDTPIPGYATKNCANIRLWSAKPVQGFDLNSFNAGNYEASVQASSEVGNITQVLYPNDNMYAGKLLRLQQQYLWTSASLQDILRRFLKLDKPWSQLSDFICIQMNDTHPTIAIAELMRILVDEEDVPYDQAWKITTKVFAYTNHTVLPEALEKWELSLFEKLLPRHLQLIYRINYEFMGQVAKRWPNDMDRMRRMSIIEEGTPKYVRMAHLAIVGSFKVNGVAELHSQLLQSTIFRDFVEFKGRDFFTNVTNGITPRRWVLQCNPELAELVTHTLGSDQWLTNAQLLRNLLPMAEDVNFRKAWDVIKKNNKRRLADVLEEELGILVNVDSIFACQIKRMHEYKRQTLNIFAIIHRYMQIKKATPEERKKMQPWTFIFAGKAAPGYYIAKLVIRLIVNVGKVINNDLDIGDLLNVCFIPDYSVSIAEVLIPAADVSVQISTAGTEASGTSNMKLAINGALLLGTVDEIAEDAGEDQCFMFGHLADQVQQVRFNNSYNPIPLDQRSPELAEVFKYIESGVFGDAHIYESLTKTVYEHDYYLVSNDFGSYLAAQKLVDDVWANRDEWTKKAILTAFAMGDFSSDRSVQDYADGIWGVESERVPE</sequence>
<dbReference type="FunFam" id="3.40.50.2000:FF:000003">
    <property type="entry name" value="Alpha-1,4 glucan phosphorylase"/>
    <property type="match status" value="1"/>
</dbReference>
<evidence type="ECO:0000256" key="11">
    <source>
        <dbReference type="SAM" id="MobiDB-lite"/>
    </source>
</evidence>
<evidence type="ECO:0000256" key="4">
    <source>
        <dbReference type="ARBA" id="ARBA00022533"/>
    </source>
</evidence>
<comment type="similarity">
    <text evidence="3 10">Belongs to the glycogen phosphorylase family.</text>
</comment>
<comment type="catalytic activity">
    <reaction evidence="1 10">
        <text>[(1-&gt;4)-alpha-D-glucosyl](n) + phosphate = [(1-&gt;4)-alpha-D-glucosyl](n-1) + alpha-D-glucose 1-phosphate</text>
        <dbReference type="Rhea" id="RHEA:41732"/>
        <dbReference type="Rhea" id="RHEA-COMP:9584"/>
        <dbReference type="Rhea" id="RHEA-COMP:9586"/>
        <dbReference type="ChEBI" id="CHEBI:15444"/>
        <dbReference type="ChEBI" id="CHEBI:43474"/>
        <dbReference type="ChEBI" id="CHEBI:58601"/>
        <dbReference type="EC" id="2.4.1.1"/>
    </reaction>
</comment>
<dbReference type="GO" id="GO:0008184">
    <property type="term" value="F:glycogen phosphorylase activity"/>
    <property type="evidence" value="ECO:0007669"/>
    <property type="project" value="InterPro"/>
</dbReference>
<dbReference type="PIRSF" id="PIRSF000460">
    <property type="entry name" value="Pprylas_GlgP"/>
    <property type="match status" value="1"/>
</dbReference>
<feature type="modified residue" description="N6-(pyridoxal phosphate)lysine" evidence="9">
    <location>
        <position position="774"/>
    </location>
</feature>
<comment type="cofactor">
    <cofactor evidence="2 10">
        <name>pyridoxal 5'-phosphate</name>
        <dbReference type="ChEBI" id="CHEBI:597326"/>
    </cofactor>
</comment>
<feature type="region of interest" description="Disordered" evidence="11">
    <location>
        <begin position="1"/>
        <end position="82"/>
    </location>
</feature>
<organism evidence="12 13">
    <name type="scientific">Saitozyma podzolica</name>
    <dbReference type="NCBI Taxonomy" id="1890683"/>
    <lineage>
        <taxon>Eukaryota</taxon>
        <taxon>Fungi</taxon>
        <taxon>Dikarya</taxon>
        <taxon>Basidiomycota</taxon>
        <taxon>Agaricomycotina</taxon>
        <taxon>Tremellomycetes</taxon>
        <taxon>Tremellales</taxon>
        <taxon>Trimorphomycetaceae</taxon>
        <taxon>Saitozyma</taxon>
    </lineage>
</organism>
<proteinExistence type="inferred from homology"/>
<keyword evidence="8 10" id="KW-0119">Carbohydrate metabolism</keyword>
<keyword evidence="7 9" id="KW-0663">Pyridoxal phosphate</keyword>
<evidence type="ECO:0000256" key="10">
    <source>
        <dbReference type="RuleBase" id="RU000587"/>
    </source>
</evidence>
<comment type="caution">
    <text evidence="12">The sequence shown here is derived from an EMBL/GenBank/DDBJ whole genome shotgun (WGS) entry which is preliminary data.</text>
</comment>
<accession>A0A427YWF6</accession>
<keyword evidence="13" id="KW-1185">Reference proteome</keyword>
<gene>
    <name evidence="12" type="primary">GPH1</name>
    <name evidence="12" type="ORF">EHS25_000453</name>
</gene>
<dbReference type="EMBL" id="RSCD01000001">
    <property type="protein sequence ID" value="RSH95366.1"/>
    <property type="molecule type" value="Genomic_DNA"/>
</dbReference>
<evidence type="ECO:0000256" key="6">
    <source>
        <dbReference type="ARBA" id="ARBA00022679"/>
    </source>
</evidence>
<dbReference type="Proteomes" id="UP000279259">
    <property type="component" value="Unassembled WGS sequence"/>
</dbReference>
<dbReference type="SUPFAM" id="SSF53756">
    <property type="entry name" value="UDP-Glycosyltransferase/glycogen phosphorylase"/>
    <property type="match status" value="1"/>
</dbReference>
<protein>
    <recommendedName>
        <fullName evidence="10">Alpha-1,4 glucan phosphorylase</fullName>
        <ecNumber evidence="10">2.4.1.1</ecNumber>
    </recommendedName>
</protein>
<dbReference type="CDD" id="cd04300">
    <property type="entry name" value="GT35_Glycogen_Phosphorylase"/>
    <property type="match status" value="1"/>
</dbReference>
<dbReference type="InterPro" id="IPR000811">
    <property type="entry name" value="Glyco_trans_35"/>
</dbReference>
<dbReference type="STRING" id="1890683.A0A427YWF6"/>
<dbReference type="PANTHER" id="PTHR11468">
    <property type="entry name" value="GLYCOGEN PHOSPHORYLASE"/>
    <property type="match status" value="1"/>
</dbReference>
<comment type="function">
    <text evidence="10">Allosteric enzyme that catalyzes the rate-limiting step in glycogen catabolism, the phosphorolytic cleavage of glycogen to produce glucose-1-phosphate, and plays a central role in maintaining cellular and organismal glucose homeostasis.</text>
</comment>
<keyword evidence="4" id="KW-0021">Allosteric enzyme</keyword>
<dbReference type="GO" id="GO:0030170">
    <property type="term" value="F:pyridoxal phosphate binding"/>
    <property type="evidence" value="ECO:0007669"/>
    <property type="project" value="InterPro"/>
</dbReference>
<dbReference type="NCBIfam" id="TIGR02093">
    <property type="entry name" value="P_ylase"/>
    <property type="match status" value="1"/>
</dbReference>
<dbReference type="Pfam" id="PF00343">
    <property type="entry name" value="Phosphorylase"/>
    <property type="match status" value="1"/>
</dbReference>
<name>A0A427YWF6_9TREE</name>
<keyword evidence="5 10" id="KW-0328">Glycosyltransferase</keyword>
<dbReference type="EC" id="2.4.1.1" evidence="10"/>
<evidence type="ECO:0000313" key="12">
    <source>
        <dbReference type="EMBL" id="RSH95366.1"/>
    </source>
</evidence>
<feature type="compositionally biased region" description="Polar residues" evidence="11">
    <location>
        <begin position="16"/>
        <end position="38"/>
    </location>
</feature>
<evidence type="ECO:0000256" key="3">
    <source>
        <dbReference type="ARBA" id="ARBA00006047"/>
    </source>
</evidence>
<keyword evidence="6 10" id="KW-0808">Transferase</keyword>
<reference evidence="12 13" key="1">
    <citation type="submission" date="2018-11" db="EMBL/GenBank/DDBJ databases">
        <title>Genome sequence of Saitozyma podzolica DSM 27192.</title>
        <authorList>
            <person name="Aliyu H."/>
            <person name="Gorte O."/>
            <person name="Ochsenreither K."/>
        </authorList>
    </citation>
    <scope>NUCLEOTIDE SEQUENCE [LARGE SCALE GENOMIC DNA]</scope>
    <source>
        <strain evidence="12 13">DSM 27192</strain>
    </source>
</reference>
<dbReference type="FunFam" id="3.40.50.2000:FF:000002">
    <property type="entry name" value="Alpha-1,4 glucan phosphorylase"/>
    <property type="match status" value="1"/>
</dbReference>
<dbReference type="OrthoDB" id="9215500at2759"/>
<dbReference type="AlphaFoldDB" id="A0A427YWF6"/>
<evidence type="ECO:0000256" key="5">
    <source>
        <dbReference type="ARBA" id="ARBA00022676"/>
    </source>
</evidence>
<evidence type="ECO:0000256" key="8">
    <source>
        <dbReference type="ARBA" id="ARBA00023277"/>
    </source>
</evidence>
<evidence type="ECO:0000256" key="2">
    <source>
        <dbReference type="ARBA" id="ARBA00001933"/>
    </source>
</evidence>